<evidence type="ECO:0000256" key="2">
    <source>
        <dbReference type="ARBA" id="ARBA00023015"/>
    </source>
</evidence>
<dbReference type="PANTHER" id="PTHR30055:SF229">
    <property type="entry name" value="HTH-TYPE TRANSCRIPTIONAL REPRESSOR RV1474C"/>
    <property type="match status" value="1"/>
</dbReference>
<keyword evidence="8" id="KW-1185">Reference proteome</keyword>
<dbReference type="SUPFAM" id="SSF46689">
    <property type="entry name" value="Homeodomain-like"/>
    <property type="match status" value="1"/>
</dbReference>
<gene>
    <name evidence="7" type="ORF">Sgleb_39500</name>
</gene>
<keyword evidence="1" id="KW-0678">Repressor</keyword>
<proteinExistence type="predicted"/>
<dbReference type="GO" id="GO:0000976">
    <property type="term" value="F:transcription cis-regulatory region binding"/>
    <property type="evidence" value="ECO:0007669"/>
    <property type="project" value="TreeGrafter"/>
</dbReference>
<name>A0A640SWM8_9ACTN</name>
<dbReference type="Gene3D" id="1.10.357.10">
    <property type="entry name" value="Tetracycline Repressor, domain 2"/>
    <property type="match status" value="1"/>
</dbReference>
<dbReference type="InterPro" id="IPR036271">
    <property type="entry name" value="Tet_transcr_reg_TetR-rel_C_sf"/>
</dbReference>
<evidence type="ECO:0000313" key="7">
    <source>
        <dbReference type="EMBL" id="GFE15903.1"/>
    </source>
</evidence>
<keyword evidence="4" id="KW-0804">Transcription</keyword>
<evidence type="ECO:0000313" key="8">
    <source>
        <dbReference type="Proteomes" id="UP000430079"/>
    </source>
</evidence>
<dbReference type="Proteomes" id="UP000430079">
    <property type="component" value="Unassembled WGS sequence"/>
</dbReference>
<dbReference type="GO" id="GO:0003700">
    <property type="term" value="F:DNA-binding transcription factor activity"/>
    <property type="evidence" value="ECO:0007669"/>
    <property type="project" value="TreeGrafter"/>
</dbReference>
<organism evidence="7 8">
    <name type="scientific">Streptomyces glebosus</name>
    <dbReference type="NCBI Taxonomy" id="249580"/>
    <lineage>
        <taxon>Bacteria</taxon>
        <taxon>Bacillati</taxon>
        <taxon>Actinomycetota</taxon>
        <taxon>Actinomycetes</taxon>
        <taxon>Kitasatosporales</taxon>
        <taxon>Streptomycetaceae</taxon>
        <taxon>Streptomyces</taxon>
    </lineage>
</organism>
<evidence type="ECO:0000259" key="6">
    <source>
        <dbReference type="PROSITE" id="PS50977"/>
    </source>
</evidence>
<protein>
    <submittedName>
        <fullName evidence="7">TetR family transcriptional regulator</fullName>
    </submittedName>
</protein>
<keyword evidence="2" id="KW-0805">Transcription regulation</keyword>
<evidence type="ECO:0000256" key="5">
    <source>
        <dbReference type="PROSITE-ProRule" id="PRU00335"/>
    </source>
</evidence>
<feature type="DNA-binding region" description="H-T-H motif" evidence="5">
    <location>
        <begin position="37"/>
        <end position="56"/>
    </location>
</feature>
<evidence type="ECO:0000256" key="3">
    <source>
        <dbReference type="ARBA" id="ARBA00023125"/>
    </source>
</evidence>
<dbReference type="PROSITE" id="PS50977">
    <property type="entry name" value="HTH_TETR_2"/>
    <property type="match status" value="1"/>
</dbReference>
<dbReference type="SUPFAM" id="SSF48498">
    <property type="entry name" value="Tetracyclin repressor-like, C-terminal domain"/>
    <property type="match status" value="1"/>
</dbReference>
<dbReference type="InterPro" id="IPR009057">
    <property type="entry name" value="Homeodomain-like_sf"/>
</dbReference>
<dbReference type="EMBL" id="BLIO01000001">
    <property type="protein sequence ID" value="GFE15903.1"/>
    <property type="molecule type" value="Genomic_DNA"/>
</dbReference>
<dbReference type="InterPro" id="IPR050109">
    <property type="entry name" value="HTH-type_TetR-like_transc_reg"/>
</dbReference>
<dbReference type="AlphaFoldDB" id="A0A640SWM8"/>
<dbReference type="InterPro" id="IPR039538">
    <property type="entry name" value="BetI_C"/>
</dbReference>
<evidence type="ECO:0000256" key="4">
    <source>
        <dbReference type="ARBA" id="ARBA00023163"/>
    </source>
</evidence>
<reference evidence="7 8" key="1">
    <citation type="submission" date="2019-12" db="EMBL/GenBank/DDBJ databases">
        <title>Whole genome shotgun sequence of Streptomyces hygroscopicus subsp. glebosus NBRC 13786.</title>
        <authorList>
            <person name="Ichikawa N."/>
            <person name="Kimura A."/>
            <person name="Kitahashi Y."/>
            <person name="Komaki H."/>
            <person name="Tamura T."/>
        </authorList>
    </citation>
    <scope>NUCLEOTIDE SEQUENCE [LARGE SCALE GENOMIC DNA]</scope>
    <source>
        <strain evidence="7 8">NBRC 13786</strain>
    </source>
</reference>
<feature type="domain" description="HTH tetR-type" evidence="6">
    <location>
        <begin position="14"/>
        <end position="74"/>
    </location>
</feature>
<comment type="caution">
    <text evidence="7">The sequence shown here is derived from an EMBL/GenBank/DDBJ whole genome shotgun (WGS) entry which is preliminary data.</text>
</comment>
<keyword evidence="3 5" id="KW-0238">DNA-binding</keyword>
<accession>A0A640SWM8</accession>
<evidence type="ECO:0000256" key="1">
    <source>
        <dbReference type="ARBA" id="ARBA00022491"/>
    </source>
</evidence>
<dbReference type="PANTHER" id="PTHR30055">
    <property type="entry name" value="HTH-TYPE TRANSCRIPTIONAL REGULATOR RUTR"/>
    <property type="match status" value="1"/>
</dbReference>
<dbReference type="Pfam" id="PF00440">
    <property type="entry name" value="TetR_N"/>
    <property type="match status" value="1"/>
</dbReference>
<dbReference type="InterPro" id="IPR001647">
    <property type="entry name" value="HTH_TetR"/>
</dbReference>
<sequence>MCHNRNMPKIVDPGARRRAVAEAVLRVVQREGVEGASLRNVAEEAGLAVGSVRHYFAGHDEVLIFAMTELSARIEHRVRIHAERLLDPGAAGEHRARAEELLSEFLPLDEERREEAMLWQAFTTAARTRPVLRPHAVDLEAGMRDLVKRVLRGAQEAGSLLDDLDAELETLRLSALLDGLTLQATLEPERITPEALRNVLRRHLRTLRKEA</sequence>
<dbReference type="Pfam" id="PF13977">
    <property type="entry name" value="TetR_C_6"/>
    <property type="match status" value="1"/>
</dbReference>